<evidence type="ECO:0000256" key="2">
    <source>
        <dbReference type="ARBA" id="ARBA00011900"/>
    </source>
</evidence>
<comment type="catalytic activity">
    <reaction evidence="6">
        <text>a 2'-deoxyadenosine in DNA + S-adenosyl-L-methionine = an N(6)-methyl-2'-deoxyadenosine in DNA + S-adenosyl-L-homocysteine + H(+)</text>
        <dbReference type="Rhea" id="RHEA:15197"/>
        <dbReference type="Rhea" id="RHEA-COMP:12418"/>
        <dbReference type="Rhea" id="RHEA-COMP:12419"/>
        <dbReference type="ChEBI" id="CHEBI:15378"/>
        <dbReference type="ChEBI" id="CHEBI:57856"/>
        <dbReference type="ChEBI" id="CHEBI:59789"/>
        <dbReference type="ChEBI" id="CHEBI:90615"/>
        <dbReference type="ChEBI" id="CHEBI:90616"/>
        <dbReference type="EC" id="2.1.1.72"/>
    </reaction>
</comment>
<dbReference type="Gene3D" id="3.40.50.150">
    <property type="entry name" value="Vaccinia Virus protein VP39"/>
    <property type="match status" value="1"/>
</dbReference>
<dbReference type="GO" id="GO:0032259">
    <property type="term" value="P:methylation"/>
    <property type="evidence" value="ECO:0007669"/>
    <property type="project" value="UniProtKB-KW"/>
</dbReference>
<reference evidence="8 9" key="1">
    <citation type="submission" date="2014-06" db="EMBL/GenBank/DDBJ databases">
        <authorList>
            <person name="Ju J."/>
            <person name="Zhang J."/>
        </authorList>
    </citation>
    <scope>NUCLEOTIDE SEQUENCE [LARGE SCALE GENOMIC DNA]</scope>
    <source>
        <strain evidence="8 9">DsW_47</strain>
    </source>
</reference>
<evidence type="ECO:0000256" key="3">
    <source>
        <dbReference type="ARBA" id="ARBA00022603"/>
    </source>
</evidence>
<protein>
    <recommendedName>
        <fullName evidence="2">site-specific DNA-methyltransferase (adenine-specific)</fullName>
        <ecNumber evidence="2">2.1.1.72</ecNumber>
    </recommendedName>
</protein>
<keyword evidence="3" id="KW-0489">Methyltransferase</keyword>
<dbReference type="InterPro" id="IPR029063">
    <property type="entry name" value="SAM-dependent_MTases_sf"/>
</dbReference>
<keyword evidence="4 8" id="KW-0808">Transferase</keyword>
<name>A0A1Z5YRU3_9PROT</name>
<dbReference type="PANTHER" id="PTHR33841">
    <property type="entry name" value="DNA METHYLTRANSFERASE YEEA-RELATED"/>
    <property type="match status" value="1"/>
</dbReference>
<dbReference type="EC" id="2.1.1.72" evidence="2"/>
<comment type="caution">
    <text evidence="8">The sequence shown here is derived from an EMBL/GenBank/DDBJ whole genome shotgun (WGS) entry which is preliminary data.</text>
</comment>
<dbReference type="AlphaFoldDB" id="A0A1Z5YRU3"/>
<evidence type="ECO:0000313" key="8">
    <source>
        <dbReference type="EMBL" id="OUI99899.1"/>
    </source>
</evidence>
<dbReference type="EMBL" id="JOMQ01000065">
    <property type="protein sequence ID" value="OUI99899.1"/>
    <property type="molecule type" value="Genomic_DNA"/>
</dbReference>
<dbReference type="RefSeq" id="WP_086652119.1">
    <property type="nucleotide sequence ID" value="NZ_JOMQ01000065.1"/>
</dbReference>
<dbReference type="PANTHER" id="PTHR33841:SF5">
    <property type="entry name" value="DNA METHYLASE (MODIFICATION METHYLASE) (METHYLTRANSFERASE)-RELATED"/>
    <property type="match status" value="1"/>
</dbReference>
<evidence type="ECO:0000259" key="7">
    <source>
        <dbReference type="Pfam" id="PF07669"/>
    </source>
</evidence>
<keyword evidence="5" id="KW-0949">S-adenosyl-L-methionine</keyword>
<dbReference type="InterPro" id="IPR011639">
    <property type="entry name" value="MethylTrfase_TaqI-like_dom"/>
</dbReference>
<evidence type="ECO:0000256" key="6">
    <source>
        <dbReference type="ARBA" id="ARBA00047942"/>
    </source>
</evidence>
<dbReference type="GO" id="GO:0009007">
    <property type="term" value="F:site-specific DNA-methyltransferase (adenine-specific) activity"/>
    <property type="evidence" value="ECO:0007669"/>
    <property type="project" value="UniProtKB-EC"/>
</dbReference>
<evidence type="ECO:0000256" key="1">
    <source>
        <dbReference type="ARBA" id="ARBA00006594"/>
    </source>
</evidence>
<dbReference type="CDD" id="cd02440">
    <property type="entry name" value="AdoMet_MTases"/>
    <property type="match status" value="1"/>
</dbReference>
<evidence type="ECO:0000256" key="4">
    <source>
        <dbReference type="ARBA" id="ARBA00022679"/>
    </source>
</evidence>
<evidence type="ECO:0000256" key="5">
    <source>
        <dbReference type="ARBA" id="ARBA00022691"/>
    </source>
</evidence>
<accession>A0A1Z5YRU3</accession>
<comment type="similarity">
    <text evidence="1">Belongs to the N(4)/N(6)-methyltransferase family.</text>
</comment>
<proteinExistence type="inferred from homology"/>
<dbReference type="GO" id="GO:0006304">
    <property type="term" value="P:DNA modification"/>
    <property type="evidence" value="ECO:0007669"/>
    <property type="project" value="InterPro"/>
</dbReference>
<organism evidence="8 9">
    <name type="scientific">Acetobacter cibinongensis</name>
    <dbReference type="NCBI Taxonomy" id="146475"/>
    <lineage>
        <taxon>Bacteria</taxon>
        <taxon>Pseudomonadati</taxon>
        <taxon>Pseudomonadota</taxon>
        <taxon>Alphaproteobacteria</taxon>
        <taxon>Acetobacterales</taxon>
        <taxon>Acetobacteraceae</taxon>
        <taxon>Acetobacter</taxon>
    </lineage>
</organism>
<feature type="domain" description="Type II methyltransferase M.TaqI-like" evidence="7">
    <location>
        <begin position="125"/>
        <end position="220"/>
    </location>
</feature>
<evidence type="ECO:0000313" key="9">
    <source>
        <dbReference type="Proteomes" id="UP000196086"/>
    </source>
</evidence>
<dbReference type="Pfam" id="PF07669">
    <property type="entry name" value="Eco57I"/>
    <property type="match status" value="1"/>
</dbReference>
<dbReference type="Proteomes" id="UP000196086">
    <property type="component" value="Unassembled WGS sequence"/>
</dbReference>
<dbReference type="SUPFAM" id="SSF53335">
    <property type="entry name" value="S-adenosyl-L-methionine-dependent methyltransferases"/>
    <property type="match status" value="1"/>
</dbReference>
<dbReference type="OrthoDB" id="9806213at2"/>
<sequence>MLQQLDHVDNVRRTVAPGIAQKHKAEFGQFMTPSSVARFMASLFPPSTLPTCRLLDAGAGVGALSCAFLDRWVAGGFAFDAVEATAYEIDDTLRAHLVQHLAGYSRVTANIIAGDYIELAAAEGLQDRGYTHAILNPPYKKINSQSAHRLALRSVGIETVNLYSAFVALAVAMAAPGGQVVAIIPRSFCNGPYYRPFRDFILERAAIRHMHLFDSRNKAFKDDEVLQENIIIRLERGGQQGPVTVTTSTDDSFSDIATNEHPFERIVFPDDSERFIHVPTTTEKSTIELSPAVRYTLADLGIKVSTGPVVDFRLKEHLRDMPEAGTVPLIYPGHLSMTGTVWPVPGLKKPNAILRNDATEKWLYPNGFYCVVRRFSSKEEKRRVVASVVDPAAFGDHSVLGFENHMNLFHENKRGLPELLARGLGVFLNTTAVDESFRRFNGHTQVNATDLKLMKYPSRDALIQLGEWAKRHSEITQEMIDEQLGKLSA</sequence>
<gene>
    <name evidence="8" type="ORF">HK14_12975</name>
</gene>
<dbReference type="InterPro" id="IPR050953">
    <property type="entry name" value="N4_N6_ade-DNA_methylase"/>
</dbReference>
<dbReference type="PRINTS" id="PR00507">
    <property type="entry name" value="N12N6MTFRASE"/>
</dbReference>